<feature type="compositionally biased region" description="Basic and acidic residues" evidence="1">
    <location>
        <begin position="1"/>
        <end position="17"/>
    </location>
</feature>
<name>A0A4Z2G141_9TELE</name>
<dbReference type="Proteomes" id="UP000314294">
    <property type="component" value="Unassembled WGS sequence"/>
</dbReference>
<evidence type="ECO:0000256" key="1">
    <source>
        <dbReference type="SAM" id="MobiDB-lite"/>
    </source>
</evidence>
<accession>A0A4Z2G141</accession>
<keyword evidence="3" id="KW-1185">Reference proteome</keyword>
<sequence>MGHEERREERATVDSERGRRRMRGPLGGGEWEGATLPWVTRPQRAKLATWPADRTRSQRPNWDNSPTSAWDESKPPPTESWRREVTEAVTQDTNTSDFHTQEGSPRAGL</sequence>
<dbReference type="AlphaFoldDB" id="A0A4Z2G141"/>
<evidence type="ECO:0000313" key="2">
    <source>
        <dbReference type="EMBL" id="TNN46835.1"/>
    </source>
</evidence>
<comment type="caution">
    <text evidence="2">The sequence shown here is derived from an EMBL/GenBank/DDBJ whole genome shotgun (WGS) entry which is preliminary data.</text>
</comment>
<evidence type="ECO:0000313" key="3">
    <source>
        <dbReference type="Proteomes" id="UP000314294"/>
    </source>
</evidence>
<proteinExistence type="predicted"/>
<dbReference type="EMBL" id="SRLO01000772">
    <property type="protein sequence ID" value="TNN46835.1"/>
    <property type="molecule type" value="Genomic_DNA"/>
</dbReference>
<gene>
    <name evidence="2" type="ORF">EYF80_042985</name>
</gene>
<protein>
    <submittedName>
        <fullName evidence="2">Uncharacterized protein</fullName>
    </submittedName>
</protein>
<organism evidence="2 3">
    <name type="scientific">Liparis tanakae</name>
    <name type="common">Tanaka's snailfish</name>
    <dbReference type="NCBI Taxonomy" id="230148"/>
    <lineage>
        <taxon>Eukaryota</taxon>
        <taxon>Metazoa</taxon>
        <taxon>Chordata</taxon>
        <taxon>Craniata</taxon>
        <taxon>Vertebrata</taxon>
        <taxon>Euteleostomi</taxon>
        <taxon>Actinopterygii</taxon>
        <taxon>Neopterygii</taxon>
        <taxon>Teleostei</taxon>
        <taxon>Neoteleostei</taxon>
        <taxon>Acanthomorphata</taxon>
        <taxon>Eupercaria</taxon>
        <taxon>Perciformes</taxon>
        <taxon>Cottioidei</taxon>
        <taxon>Cottales</taxon>
        <taxon>Liparidae</taxon>
        <taxon>Liparis</taxon>
    </lineage>
</organism>
<reference evidence="2 3" key="1">
    <citation type="submission" date="2019-03" db="EMBL/GenBank/DDBJ databases">
        <title>First draft genome of Liparis tanakae, snailfish: a comprehensive survey of snailfish specific genes.</title>
        <authorList>
            <person name="Kim W."/>
            <person name="Song I."/>
            <person name="Jeong J.-H."/>
            <person name="Kim D."/>
            <person name="Kim S."/>
            <person name="Ryu S."/>
            <person name="Song J.Y."/>
            <person name="Lee S.K."/>
        </authorList>
    </citation>
    <scope>NUCLEOTIDE SEQUENCE [LARGE SCALE GENOMIC DNA]</scope>
    <source>
        <tissue evidence="2">Muscle</tissue>
    </source>
</reference>
<feature type="compositionally biased region" description="Polar residues" evidence="1">
    <location>
        <begin position="88"/>
        <end position="103"/>
    </location>
</feature>
<feature type="compositionally biased region" description="Polar residues" evidence="1">
    <location>
        <begin position="58"/>
        <end position="70"/>
    </location>
</feature>
<feature type="region of interest" description="Disordered" evidence="1">
    <location>
        <begin position="1"/>
        <end position="109"/>
    </location>
</feature>